<dbReference type="Proteomes" id="UP000752696">
    <property type="component" value="Unassembled WGS sequence"/>
</dbReference>
<dbReference type="PANTHER" id="PTHR11157:SF17">
    <property type="entry name" value="ELONGATION OF VERY LONG CHAIN FATTY ACIDS PROTEIN 6"/>
    <property type="match status" value="1"/>
</dbReference>
<comment type="caution">
    <text evidence="10">Lacks conserved residue(s) required for the propagation of feature annotation.</text>
</comment>
<dbReference type="GO" id="GO:0005789">
    <property type="term" value="C:endoplasmic reticulum membrane"/>
    <property type="evidence" value="ECO:0007669"/>
    <property type="project" value="TreeGrafter"/>
</dbReference>
<feature type="transmembrane region" description="Helical" evidence="10">
    <location>
        <begin position="225"/>
        <end position="244"/>
    </location>
</feature>
<keyword evidence="6 10" id="KW-1133">Transmembrane helix</keyword>
<sequence>LAAACLRSNKRYFKMDVQLNHEHITQPSYFYVTDFEKNFDYKSGHKWMKDNHLISFYCCVVYLLLIFAGRYYMSNRPKFELRGLLAIWSGALALLSIVFFVRTVPETYNILSNHGFYHSICTPRRHSFHCVTETAVDISTLVPPPHSSPLYMVLLCRNLRILQMVHLNEQFYSFLDAMKVNLPKWLAMTITILQIAQMFWGIFVTISAYYYAYVAQVRCNVPVKNLTFTTLMYLSYLILFINFFKQNYFSNKRAKQVERKRPTKTE</sequence>
<keyword evidence="7 10" id="KW-0443">Lipid metabolism</keyword>
<keyword evidence="4 10" id="KW-0812">Transmembrane</keyword>
<dbReference type="EC" id="2.3.1.199" evidence="10"/>
<evidence type="ECO:0000313" key="12">
    <source>
        <dbReference type="Proteomes" id="UP000752696"/>
    </source>
</evidence>
<keyword evidence="2 10" id="KW-0444">Lipid biosynthesis</keyword>
<dbReference type="PANTHER" id="PTHR11157">
    <property type="entry name" value="FATTY ACID ACYL TRANSFERASE-RELATED"/>
    <property type="match status" value="1"/>
</dbReference>
<dbReference type="EMBL" id="CAJDYZ010011372">
    <property type="protein sequence ID" value="CAD1479388.1"/>
    <property type="molecule type" value="Genomic_DNA"/>
</dbReference>
<name>A0A6V7HG74_9HYME</name>
<evidence type="ECO:0000256" key="7">
    <source>
        <dbReference type="ARBA" id="ARBA00023098"/>
    </source>
</evidence>
<keyword evidence="12" id="KW-1185">Reference proteome</keyword>
<dbReference type="GO" id="GO:0019367">
    <property type="term" value="P:fatty acid elongation, saturated fatty acid"/>
    <property type="evidence" value="ECO:0007669"/>
    <property type="project" value="TreeGrafter"/>
</dbReference>
<evidence type="ECO:0000256" key="9">
    <source>
        <dbReference type="ARBA" id="ARBA00023160"/>
    </source>
</evidence>
<organism evidence="11 12">
    <name type="scientific">Heterotrigona itama</name>
    <dbReference type="NCBI Taxonomy" id="395501"/>
    <lineage>
        <taxon>Eukaryota</taxon>
        <taxon>Metazoa</taxon>
        <taxon>Ecdysozoa</taxon>
        <taxon>Arthropoda</taxon>
        <taxon>Hexapoda</taxon>
        <taxon>Insecta</taxon>
        <taxon>Pterygota</taxon>
        <taxon>Neoptera</taxon>
        <taxon>Endopterygota</taxon>
        <taxon>Hymenoptera</taxon>
        <taxon>Apocrita</taxon>
        <taxon>Aculeata</taxon>
        <taxon>Apoidea</taxon>
        <taxon>Anthophila</taxon>
        <taxon>Apidae</taxon>
        <taxon>Heterotrigona</taxon>
    </lineage>
</organism>
<proteinExistence type="inferred from homology"/>
<dbReference type="AlphaFoldDB" id="A0A6V7HG74"/>
<evidence type="ECO:0000256" key="8">
    <source>
        <dbReference type="ARBA" id="ARBA00023136"/>
    </source>
</evidence>
<gene>
    <name evidence="11" type="ORF">MHI_LOCUS854414</name>
</gene>
<keyword evidence="8 10" id="KW-0472">Membrane</keyword>
<evidence type="ECO:0000256" key="10">
    <source>
        <dbReference type="RuleBase" id="RU361115"/>
    </source>
</evidence>
<keyword evidence="3 10" id="KW-0808">Transferase</keyword>
<comment type="caution">
    <text evidence="11">The sequence shown here is derived from an EMBL/GenBank/DDBJ whole genome shotgun (WGS) entry which is preliminary data.</text>
</comment>
<dbReference type="GO" id="GO:0034626">
    <property type="term" value="P:fatty acid elongation, polyunsaturated fatty acid"/>
    <property type="evidence" value="ECO:0007669"/>
    <property type="project" value="TreeGrafter"/>
</dbReference>
<evidence type="ECO:0000256" key="3">
    <source>
        <dbReference type="ARBA" id="ARBA00022679"/>
    </source>
</evidence>
<dbReference type="InterPro" id="IPR002076">
    <property type="entry name" value="ELO_fam"/>
</dbReference>
<protein>
    <recommendedName>
        <fullName evidence="10">Elongation of very long chain fatty acids protein</fullName>
        <ecNumber evidence="10">2.3.1.199</ecNumber>
    </recommendedName>
    <alternativeName>
        <fullName evidence="10">Very-long-chain 3-oxoacyl-CoA synthase</fullName>
    </alternativeName>
</protein>
<dbReference type="GO" id="GO:0034625">
    <property type="term" value="P:fatty acid elongation, monounsaturated fatty acid"/>
    <property type="evidence" value="ECO:0007669"/>
    <property type="project" value="TreeGrafter"/>
</dbReference>
<accession>A0A6V7HG74</accession>
<feature type="transmembrane region" description="Helical" evidence="10">
    <location>
        <begin position="185"/>
        <end position="213"/>
    </location>
</feature>
<reference evidence="11" key="1">
    <citation type="submission" date="2020-07" db="EMBL/GenBank/DDBJ databases">
        <authorList>
            <person name="Nazaruddin N."/>
        </authorList>
    </citation>
    <scope>NUCLEOTIDE SEQUENCE</scope>
</reference>
<comment type="subcellular location">
    <subcellularLocation>
        <location evidence="1">Membrane</location>
        <topology evidence="1">Multi-pass membrane protein</topology>
    </subcellularLocation>
</comment>
<keyword evidence="9 10" id="KW-0275">Fatty acid biosynthesis</keyword>
<comment type="similarity">
    <text evidence="10">Belongs to the ELO family.</text>
</comment>
<feature type="transmembrane region" description="Helical" evidence="10">
    <location>
        <begin position="85"/>
        <end position="104"/>
    </location>
</feature>
<dbReference type="GO" id="GO:0030148">
    <property type="term" value="P:sphingolipid biosynthetic process"/>
    <property type="evidence" value="ECO:0007669"/>
    <property type="project" value="TreeGrafter"/>
</dbReference>
<evidence type="ECO:0000256" key="6">
    <source>
        <dbReference type="ARBA" id="ARBA00022989"/>
    </source>
</evidence>
<evidence type="ECO:0000256" key="4">
    <source>
        <dbReference type="ARBA" id="ARBA00022692"/>
    </source>
</evidence>
<evidence type="ECO:0000256" key="1">
    <source>
        <dbReference type="ARBA" id="ARBA00004141"/>
    </source>
</evidence>
<dbReference type="Pfam" id="PF01151">
    <property type="entry name" value="ELO"/>
    <property type="match status" value="2"/>
</dbReference>
<dbReference type="OrthoDB" id="10259681at2759"/>
<feature type="non-terminal residue" evidence="11">
    <location>
        <position position="1"/>
    </location>
</feature>
<evidence type="ECO:0000313" key="11">
    <source>
        <dbReference type="EMBL" id="CAD1479388.1"/>
    </source>
</evidence>
<dbReference type="GO" id="GO:0009922">
    <property type="term" value="F:fatty acid elongase activity"/>
    <property type="evidence" value="ECO:0007669"/>
    <property type="project" value="UniProtKB-EC"/>
</dbReference>
<evidence type="ECO:0000256" key="5">
    <source>
        <dbReference type="ARBA" id="ARBA00022832"/>
    </source>
</evidence>
<feature type="transmembrane region" description="Helical" evidence="10">
    <location>
        <begin position="53"/>
        <end position="73"/>
    </location>
</feature>
<dbReference type="GO" id="GO:0042761">
    <property type="term" value="P:very long-chain fatty acid biosynthetic process"/>
    <property type="evidence" value="ECO:0007669"/>
    <property type="project" value="TreeGrafter"/>
</dbReference>
<keyword evidence="5 10" id="KW-0276">Fatty acid metabolism</keyword>
<comment type="catalytic activity">
    <reaction evidence="10">
        <text>a very-long-chain acyl-CoA + malonyl-CoA + H(+) = a very-long-chain 3-oxoacyl-CoA + CO2 + CoA</text>
        <dbReference type="Rhea" id="RHEA:32727"/>
        <dbReference type="ChEBI" id="CHEBI:15378"/>
        <dbReference type="ChEBI" id="CHEBI:16526"/>
        <dbReference type="ChEBI" id="CHEBI:57287"/>
        <dbReference type="ChEBI" id="CHEBI:57384"/>
        <dbReference type="ChEBI" id="CHEBI:90725"/>
        <dbReference type="ChEBI" id="CHEBI:90736"/>
        <dbReference type="EC" id="2.3.1.199"/>
    </reaction>
</comment>
<evidence type="ECO:0000256" key="2">
    <source>
        <dbReference type="ARBA" id="ARBA00022516"/>
    </source>
</evidence>